<feature type="compositionally biased region" description="Pro residues" evidence="1">
    <location>
        <begin position="21"/>
        <end position="55"/>
    </location>
</feature>
<evidence type="ECO:0000256" key="1">
    <source>
        <dbReference type="SAM" id="MobiDB-lite"/>
    </source>
</evidence>
<gene>
    <name evidence="3" type="primary">LOC114485360</name>
</gene>
<accession>A0A9W2WJT4</accession>
<feature type="compositionally biased region" description="Low complexity" evidence="1">
    <location>
        <begin position="11"/>
        <end position="20"/>
    </location>
</feature>
<organism evidence="2 3">
    <name type="scientific">Physeter macrocephalus</name>
    <name type="common">Sperm whale</name>
    <name type="synonym">Physeter catodon</name>
    <dbReference type="NCBI Taxonomy" id="9755"/>
    <lineage>
        <taxon>Eukaryota</taxon>
        <taxon>Metazoa</taxon>
        <taxon>Chordata</taxon>
        <taxon>Craniata</taxon>
        <taxon>Vertebrata</taxon>
        <taxon>Euteleostomi</taxon>
        <taxon>Mammalia</taxon>
        <taxon>Eutheria</taxon>
        <taxon>Laurasiatheria</taxon>
        <taxon>Artiodactyla</taxon>
        <taxon>Whippomorpha</taxon>
        <taxon>Cetacea</taxon>
        <taxon>Odontoceti</taxon>
        <taxon>Physeteridae</taxon>
        <taxon>Physeter</taxon>
    </lineage>
</organism>
<reference evidence="3" key="1">
    <citation type="submission" date="2025-08" db="UniProtKB">
        <authorList>
            <consortium name="RefSeq"/>
        </authorList>
    </citation>
    <scope>IDENTIFICATION</scope>
    <source>
        <tissue evidence="3">Muscle</tissue>
    </source>
</reference>
<keyword evidence="2" id="KW-1185">Reference proteome</keyword>
<sequence length="176" mass="19637">MLSNSGAVPQPAAAAATAPCCPTPAMFPNPPPPPQPPAPAQPHPPVQPPPQPPQQFPQFHVKSSLQIKKNAIIDDYKVTTQVLGLGINGKVLQIFNKRTQEKFALKSKKRGKKSLPVNFRKKIWSLKDGLHSSRWSSSPVAPSQVDCQNHLSWKQPKCPLTDEWIKKMWYIYTVEY</sequence>
<dbReference type="GeneID" id="114485360"/>
<dbReference type="Proteomes" id="UP000248484">
    <property type="component" value="Unplaced"/>
</dbReference>
<protein>
    <submittedName>
        <fullName evidence="3">Tumor necrosis factor ligand superfamily member 6-like isoform X3</fullName>
    </submittedName>
</protein>
<evidence type="ECO:0000313" key="3">
    <source>
        <dbReference type="RefSeq" id="XP_054939412.1"/>
    </source>
</evidence>
<dbReference type="AlphaFoldDB" id="A0A9W2WJT4"/>
<dbReference type="RefSeq" id="XP_054939412.1">
    <property type="nucleotide sequence ID" value="XM_055083437.1"/>
</dbReference>
<dbReference type="Gene3D" id="3.30.200.20">
    <property type="entry name" value="Phosphorylase Kinase, domain 1"/>
    <property type="match status" value="1"/>
</dbReference>
<name>A0A9W2WJT4_PHYMC</name>
<evidence type="ECO:0000313" key="2">
    <source>
        <dbReference type="Proteomes" id="UP000248484"/>
    </source>
</evidence>
<proteinExistence type="predicted"/>
<feature type="region of interest" description="Disordered" evidence="1">
    <location>
        <begin position="1"/>
        <end position="57"/>
    </location>
</feature>